<dbReference type="EMBL" id="CAJVPQ010005193">
    <property type="protein sequence ID" value="CAG8665563.1"/>
    <property type="molecule type" value="Genomic_DNA"/>
</dbReference>
<keyword evidence="2" id="KW-1185">Reference proteome</keyword>
<evidence type="ECO:0000313" key="2">
    <source>
        <dbReference type="Proteomes" id="UP000789570"/>
    </source>
</evidence>
<gene>
    <name evidence="1" type="ORF">FCALED_LOCUS11756</name>
</gene>
<reference evidence="1" key="1">
    <citation type="submission" date="2021-06" db="EMBL/GenBank/DDBJ databases">
        <authorList>
            <person name="Kallberg Y."/>
            <person name="Tangrot J."/>
            <person name="Rosling A."/>
        </authorList>
    </citation>
    <scope>NUCLEOTIDE SEQUENCE</scope>
    <source>
        <strain evidence="1">UK204</strain>
    </source>
</reference>
<comment type="caution">
    <text evidence="1">The sequence shown here is derived from an EMBL/GenBank/DDBJ whole genome shotgun (WGS) entry which is preliminary data.</text>
</comment>
<dbReference type="AlphaFoldDB" id="A0A9N9HDG6"/>
<name>A0A9N9HDG6_9GLOM</name>
<organism evidence="1 2">
    <name type="scientific">Funneliformis caledonium</name>
    <dbReference type="NCBI Taxonomy" id="1117310"/>
    <lineage>
        <taxon>Eukaryota</taxon>
        <taxon>Fungi</taxon>
        <taxon>Fungi incertae sedis</taxon>
        <taxon>Mucoromycota</taxon>
        <taxon>Glomeromycotina</taxon>
        <taxon>Glomeromycetes</taxon>
        <taxon>Glomerales</taxon>
        <taxon>Glomeraceae</taxon>
        <taxon>Funneliformis</taxon>
    </lineage>
</organism>
<dbReference type="Proteomes" id="UP000789570">
    <property type="component" value="Unassembled WGS sequence"/>
</dbReference>
<evidence type="ECO:0000313" key="1">
    <source>
        <dbReference type="EMBL" id="CAG8665563.1"/>
    </source>
</evidence>
<sequence length="45" mass="4849">MEAPAIEGVCRKPAMASHHQEASILKDWETLLQGKAAVCSVNLLT</sequence>
<accession>A0A9N9HDG6</accession>
<proteinExistence type="predicted"/>
<protein>
    <submittedName>
        <fullName evidence="1">13430_t:CDS:1</fullName>
    </submittedName>
</protein>